<feature type="domain" description="UspA" evidence="2">
    <location>
        <begin position="148"/>
        <end position="284"/>
    </location>
</feature>
<evidence type="ECO:0000313" key="4">
    <source>
        <dbReference type="Proteomes" id="UP000608850"/>
    </source>
</evidence>
<dbReference type="PANTHER" id="PTHR46268:SF6">
    <property type="entry name" value="UNIVERSAL STRESS PROTEIN UP12"/>
    <property type="match status" value="1"/>
</dbReference>
<evidence type="ECO:0000313" key="3">
    <source>
        <dbReference type="EMBL" id="GGN18885.1"/>
    </source>
</evidence>
<dbReference type="EMBL" id="BMOQ01000005">
    <property type="protein sequence ID" value="GGN18885.1"/>
    <property type="molecule type" value="Genomic_DNA"/>
</dbReference>
<dbReference type="OrthoDB" id="105697at2157"/>
<evidence type="ECO:0000259" key="2">
    <source>
        <dbReference type="Pfam" id="PF00582"/>
    </source>
</evidence>
<dbReference type="InterPro" id="IPR014729">
    <property type="entry name" value="Rossmann-like_a/b/a_fold"/>
</dbReference>
<sequence>MYDSILLPVDRSAHAEIVRRHAAELAQWADATVELLYVADTTRDSVTVLGDDVIDALVRYGEEVVAEAGETFDAHGVGYETAVVQGRPADAIVEQATERGHDLVVMPTHGRTGVSRFFLGSVTESVVRDADVPVLTARSRDERYDFPYERLLVPTDGSTTANAAIDHALDLAESMDADVDVLSVVNEASLGLDTRSTVILDELEAQADETVGSAVAQAEARGIEADGHVAHGSPPDVISDRAGEVDADAIVMGTTGRSGLDRVLLGSVTERTVRSADVPVLTVRPE</sequence>
<evidence type="ECO:0000256" key="1">
    <source>
        <dbReference type="ARBA" id="ARBA00008791"/>
    </source>
</evidence>
<gene>
    <name evidence="3" type="ORF">GCM10009021_19960</name>
</gene>
<name>A0A830GBN7_9EURY</name>
<comment type="caution">
    <text evidence="3">The sequence shown here is derived from an EMBL/GenBank/DDBJ whole genome shotgun (WGS) entry which is preliminary data.</text>
</comment>
<dbReference type="PANTHER" id="PTHR46268">
    <property type="entry name" value="STRESS RESPONSE PROTEIN NHAX"/>
    <property type="match status" value="1"/>
</dbReference>
<dbReference type="InterPro" id="IPR006016">
    <property type="entry name" value="UspA"/>
</dbReference>
<dbReference type="PRINTS" id="PR01438">
    <property type="entry name" value="UNVRSLSTRESS"/>
</dbReference>
<dbReference type="SUPFAM" id="SSF52402">
    <property type="entry name" value="Adenine nucleotide alpha hydrolases-like"/>
    <property type="match status" value="2"/>
</dbReference>
<dbReference type="RefSeq" id="WP_188878730.1">
    <property type="nucleotide sequence ID" value="NZ_BMOQ01000005.1"/>
</dbReference>
<proteinExistence type="inferred from homology"/>
<dbReference type="InterPro" id="IPR006015">
    <property type="entry name" value="Universal_stress_UspA"/>
</dbReference>
<dbReference type="AlphaFoldDB" id="A0A830GBN7"/>
<accession>A0A830GBN7</accession>
<dbReference type="CDD" id="cd00293">
    <property type="entry name" value="USP-like"/>
    <property type="match status" value="2"/>
</dbReference>
<protein>
    <submittedName>
        <fullName evidence="3">Universal stress protein</fullName>
    </submittedName>
</protein>
<dbReference type="Gene3D" id="3.40.50.620">
    <property type="entry name" value="HUPs"/>
    <property type="match status" value="2"/>
</dbReference>
<reference evidence="3 4" key="1">
    <citation type="journal article" date="2019" name="Int. J. Syst. Evol. Microbiol.">
        <title>The Global Catalogue of Microorganisms (GCM) 10K type strain sequencing project: providing services to taxonomists for standard genome sequencing and annotation.</title>
        <authorList>
            <consortium name="The Broad Institute Genomics Platform"/>
            <consortium name="The Broad Institute Genome Sequencing Center for Infectious Disease"/>
            <person name="Wu L."/>
            <person name="Ma J."/>
        </authorList>
    </citation>
    <scope>NUCLEOTIDE SEQUENCE [LARGE SCALE GENOMIC DNA]</scope>
    <source>
        <strain evidence="3 4">JCM 16331</strain>
    </source>
</reference>
<organism evidence="3 4">
    <name type="scientific">Halarchaeum nitratireducens</name>
    <dbReference type="NCBI Taxonomy" id="489913"/>
    <lineage>
        <taxon>Archaea</taxon>
        <taxon>Methanobacteriati</taxon>
        <taxon>Methanobacteriota</taxon>
        <taxon>Stenosarchaea group</taxon>
        <taxon>Halobacteria</taxon>
        <taxon>Halobacteriales</taxon>
        <taxon>Halobacteriaceae</taxon>
    </lineage>
</organism>
<feature type="domain" description="UspA" evidence="2">
    <location>
        <begin position="1"/>
        <end position="137"/>
    </location>
</feature>
<dbReference type="Proteomes" id="UP000608850">
    <property type="component" value="Unassembled WGS sequence"/>
</dbReference>
<comment type="similarity">
    <text evidence="1">Belongs to the universal stress protein A family.</text>
</comment>
<dbReference type="Pfam" id="PF00582">
    <property type="entry name" value="Usp"/>
    <property type="match status" value="2"/>
</dbReference>
<keyword evidence="4" id="KW-1185">Reference proteome</keyword>